<dbReference type="STRING" id="195522.BD01_0449"/>
<proteinExistence type="predicted"/>
<feature type="transmembrane region" description="Helical" evidence="1">
    <location>
        <begin position="34"/>
        <end position="51"/>
    </location>
</feature>
<feature type="transmembrane region" description="Helical" evidence="1">
    <location>
        <begin position="142"/>
        <end position="167"/>
    </location>
</feature>
<protein>
    <submittedName>
        <fullName evidence="2">Uncharacterized protein</fullName>
    </submittedName>
</protein>
<feature type="transmembrane region" description="Helical" evidence="1">
    <location>
        <begin position="87"/>
        <end position="104"/>
    </location>
</feature>
<dbReference type="GeneID" id="82171854"/>
<keyword evidence="1" id="KW-0812">Transmembrane</keyword>
<dbReference type="EMBL" id="CP007264">
    <property type="protein sequence ID" value="AHL22074.1"/>
    <property type="molecule type" value="Genomic_DNA"/>
</dbReference>
<dbReference type="AlphaFoldDB" id="W8PIY4"/>
<dbReference type="eggNOG" id="arCOG10109">
    <property type="taxonomic scope" value="Archaea"/>
</dbReference>
<feature type="transmembrane region" description="Helical" evidence="1">
    <location>
        <begin position="63"/>
        <end position="81"/>
    </location>
</feature>
<organism evidence="2 3">
    <name type="scientific">Thermococcus nautili</name>
    <dbReference type="NCBI Taxonomy" id="195522"/>
    <lineage>
        <taxon>Archaea</taxon>
        <taxon>Methanobacteriati</taxon>
        <taxon>Methanobacteriota</taxon>
        <taxon>Thermococci</taxon>
        <taxon>Thermococcales</taxon>
        <taxon>Thermococcaceae</taxon>
        <taxon>Thermococcus</taxon>
    </lineage>
</organism>
<evidence type="ECO:0000256" key="1">
    <source>
        <dbReference type="SAM" id="Phobius"/>
    </source>
</evidence>
<name>W8PIY4_9EURY</name>
<dbReference type="RefSeq" id="WP_042689471.1">
    <property type="nucleotide sequence ID" value="NZ_CP007264.1"/>
</dbReference>
<evidence type="ECO:0000313" key="2">
    <source>
        <dbReference type="EMBL" id="AHL22074.1"/>
    </source>
</evidence>
<dbReference type="KEGG" id="tnu:BD01_0449"/>
<dbReference type="OrthoDB" id="100842at2157"/>
<feature type="transmembrane region" description="Helical" evidence="1">
    <location>
        <begin position="7"/>
        <end position="28"/>
    </location>
</feature>
<dbReference type="Proteomes" id="UP000019434">
    <property type="component" value="Chromosome"/>
</dbReference>
<sequence>MKVNVGATLTFAGVGAFFGFLLAVFAYGPYENQLFAYGIYVGLIIGAVLGLRADEEWEFRTSAVSFVLGAVVTLALALWWANRGINATFANVMLGIVLGTSLFIKPTNFTDALLSPATYLGGASAVLLLLKDYGPLQSVEHGVTAILIVTGSAMALTFFGALGRWGFEKFRNFGKKGK</sequence>
<gene>
    <name evidence="2" type="ORF">BD01_0449</name>
</gene>
<keyword evidence="1" id="KW-1133">Transmembrane helix</keyword>
<accession>W8PIY4</accession>
<dbReference type="HOGENOM" id="CLU_1536740_0_0_2"/>
<evidence type="ECO:0000313" key="3">
    <source>
        <dbReference type="Proteomes" id="UP000019434"/>
    </source>
</evidence>
<keyword evidence="3" id="KW-1185">Reference proteome</keyword>
<reference evidence="2 3" key="1">
    <citation type="submission" date="2014-02" db="EMBL/GenBank/DDBJ databases">
        <title>Genome Sequence of an Hyperthermophilic Archaeon, Thermococcus nautili 30-1, producing viral vesicles.</title>
        <authorList>
            <person name="Oberto J."/>
            <person name="Gaudin M."/>
            <person name="Cossu M."/>
            <person name="Gorlas A."/>
            <person name="Slesarev A."/>
            <person name="Marguet E."/>
            <person name="Forterre P."/>
        </authorList>
    </citation>
    <scope>NUCLEOTIDE SEQUENCE [LARGE SCALE GENOMIC DNA]</scope>
    <source>
        <strain evidence="2 3">30-1</strain>
    </source>
</reference>
<feature type="transmembrane region" description="Helical" evidence="1">
    <location>
        <begin position="111"/>
        <end position="130"/>
    </location>
</feature>
<keyword evidence="1" id="KW-0472">Membrane</keyword>